<name>A0ACB7TGL6_HYAAI</name>
<accession>A0ACB7TGL6</accession>
<dbReference type="Proteomes" id="UP000821845">
    <property type="component" value="Chromosome 1"/>
</dbReference>
<organism evidence="1 2">
    <name type="scientific">Hyalomma asiaticum</name>
    <name type="common">Tick</name>
    <dbReference type="NCBI Taxonomy" id="266040"/>
    <lineage>
        <taxon>Eukaryota</taxon>
        <taxon>Metazoa</taxon>
        <taxon>Ecdysozoa</taxon>
        <taxon>Arthropoda</taxon>
        <taxon>Chelicerata</taxon>
        <taxon>Arachnida</taxon>
        <taxon>Acari</taxon>
        <taxon>Parasitiformes</taxon>
        <taxon>Ixodida</taxon>
        <taxon>Ixodoidea</taxon>
        <taxon>Ixodidae</taxon>
        <taxon>Hyalomminae</taxon>
        <taxon>Hyalomma</taxon>
    </lineage>
</organism>
<gene>
    <name evidence="1" type="ORF">HPB50_012316</name>
</gene>
<dbReference type="EMBL" id="CM023481">
    <property type="protein sequence ID" value="KAH6946228.1"/>
    <property type="molecule type" value="Genomic_DNA"/>
</dbReference>
<sequence>MMLSAVEQKYNSSGLPNYALFTRESDNTRCDHPSTASVTWPEPVIVLVPLPLGLHVFFSKKKSLRRNLFLEKMLATMKTNWSSCGIPHARLFSKTSRGSIFRQLKTWVEQPQPGIVILLLPLALRQLGSVRGSLRRSFSFSAVSSSALEQKCRCSGLRGSSSLS</sequence>
<reference evidence="1" key="1">
    <citation type="submission" date="2020-05" db="EMBL/GenBank/DDBJ databases">
        <title>Large-scale comparative analyses of tick genomes elucidate their genetic diversity and vector capacities.</title>
        <authorList>
            <person name="Jia N."/>
            <person name="Wang J."/>
            <person name="Shi W."/>
            <person name="Du L."/>
            <person name="Sun Y."/>
            <person name="Zhan W."/>
            <person name="Jiang J."/>
            <person name="Wang Q."/>
            <person name="Zhang B."/>
            <person name="Ji P."/>
            <person name="Sakyi L.B."/>
            <person name="Cui X."/>
            <person name="Yuan T."/>
            <person name="Jiang B."/>
            <person name="Yang W."/>
            <person name="Lam T.T.-Y."/>
            <person name="Chang Q."/>
            <person name="Ding S."/>
            <person name="Wang X."/>
            <person name="Zhu J."/>
            <person name="Ruan X."/>
            <person name="Zhao L."/>
            <person name="Wei J."/>
            <person name="Que T."/>
            <person name="Du C."/>
            <person name="Cheng J."/>
            <person name="Dai P."/>
            <person name="Han X."/>
            <person name="Huang E."/>
            <person name="Gao Y."/>
            <person name="Liu J."/>
            <person name="Shao H."/>
            <person name="Ye R."/>
            <person name="Li L."/>
            <person name="Wei W."/>
            <person name="Wang X."/>
            <person name="Wang C."/>
            <person name="Yang T."/>
            <person name="Huo Q."/>
            <person name="Li W."/>
            <person name="Guo W."/>
            <person name="Chen H."/>
            <person name="Zhou L."/>
            <person name="Ni X."/>
            <person name="Tian J."/>
            <person name="Zhou Y."/>
            <person name="Sheng Y."/>
            <person name="Liu T."/>
            <person name="Pan Y."/>
            <person name="Xia L."/>
            <person name="Li J."/>
            <person name="Zhao F."/>
            <person name="Cao W."/>
        </authorList>
    </citation>
    <scope>NUCLEOTIDE SEQUENCE</scope>
    <source>
        <strain evidence="1">Hyas-2018</strain>
    </source>
</reference>
<comment type="caution">
    <text evidence="1">The sequence shown here is derived from an EMBL/GenBank/DDBJ whole genome shotgun (WGS) entry which is preliminary data.</text>
</comment>
<proteinExistence type="predicted"/>
<evidence type="ECO:0000313" key="1">
    <source>
        <dbReference type="EMBL" id="KAH6946228.1"/>
    </source>
</evidence>
<evidence type="ECO:0000313" key="2">
    <source>
        <dbReference type="Proteomes" id="UP000821845"/>
    </source>
</evidence>
<keyword evidence="2" id="KW-1185">Reference proteome</keyword>
<protein>
    <submittedName>
        <fullName evidence="1">Uncharacterized protein</fullName>
    </submittedName>
</protein>